<reference evidence="2" key="1">
    <citation type="submission" date="2015-01" db="EMBL/GenBank/DDBJ databases">
        <authorList>
            <person name="Manzoor Shahid"/>
            <person name="Zubair Saima"/>
        </authorList>
    </citation>
    <scope>NUCLEOTIDE SEQUENCE [LARGE SCALE GENOMIC DNA]</scope>
    <source>
        <strain evidence="2">Sp3</strain>
    </source>
</reference>
<keyword evidence="2" id="KW-1185">Reference proteome</keyword>
<dbReference type="RefSeq" id="WP_052835451.1">
    <property type="nucleotide sequence ID" value="NZ_CDRZ01000221.1"/>
</dbReference>
<evidence type="ECO:0000313" key="2">
    <source>
        <dbReference type="Proteomes" id="UP000046155"/>
    </source>
</evidence>
<dbReference type="AlphaFoldDB" id="A0A0B7MLR3"/>
<sequence length="142" mass="16036">MQEVYELPTDYDYILYNYGPYCSELNDDLSYAALLDGVNIDWSGIGYKISPSEKTEHYINKAKDFLSGNSKHIDQTIQHFGNMYAKDLELRSTIIFASKQMSSSSNNSNSQAIIEKVGEIKPQFSIQEIGSAYDELVAIQVI</sequence>
<organism evidence="1 2">
    <name type="scientific">Syntrophaceticus schinkii</name>
    <dbReference type="NCBI Taxonomy" id="499207"/>
    <lineage>
        <taxon>Bacteria</taxon>
        <taxon>Bacillati</taxon>
        <taxon>Bacillota</taxon>
        <taxon>Clostridia</taxon>
        <taxon>Thermoanaerobacterales</taxon>
        <taxon>Thermoanaerobacterales Family III. Incertae Sedis</taxon>
        <taxon>Syntrophaceticus</taxon>
    </lineage>
</organism>
<dbReference type="EMBL" id="CDRZ01000221">
    <property type="protein sequence ID" value="CEO88896.1"/>
    <property type="molecule type" value="Genomic_DNA"/>
</dbReference>
<dbReference type="Proteomes" id="UP000046155">
    <property type="component" value="Unassembled WGS sequence"/>
</dbReference>
<evidence type="ECO:0000313" key="1">
    <source>
        <dbReference type="EMBL" id="CEO88896.1"/>
    </source>
</evidence>
<dbReference type="OrthoDB" id="1723573at2"/>
<accession>A0A0B7MLR3</accession>
<gene>
    <name evidence="1" type="ORF">SSCH_2980001</name>
</gene>
<protein>
    <submittedName>
        <fullName evidence="1">Uncharacterized protein</fullName>
    </submittedName>
</protein>
<proteinExistence type="predicted"/>
<name>A0A0B7MLR3_9FIRM</name>